<dbReference type="AlphaFoldDB" id="A0AAV5QV43"/>
<dbReference type="InterPro" id="IPR038765">
    <property type="entry name" value="Papain-like_cys_pep_sf"/>
</dbReference>
<reference evidence="4 5" key="1">
    <citation type="journal article" date="2023" name="Elife">
        <title>Identification of key yeast species and microbe-microbe interactions impacting larval growth of Drosophila in the wild.</title>
        <authorList>
            <person name="Mure A."/>
            <person name="Sugiura Y."/>
            <person name="Maeda R."/>
            <person name="Honda K."/>
            <person name="Sakurai N."/>
            <person name="Takahashi Y."/>
            <person name="Watada M."/>
            <person name="Katoh T."/>
            <person name="Gotoh A."/>
            <person name="Gotoh Y."/>
            <person name="Taniguchi I."/>
            <person name="Nakamura K."/>
            <person name="Hayashi T."/>
            <person name="Katayama T."/>
            <person name="Uemura T."/>
            <person name="Hattori Y."/>
        </authorList>
    </citation>
    <scope>NUCLEOTIDE SEQUENCE [LARGE SCALE GENOMIC DNA]</scope>
    <source>
        <strain evidence="4 5">SC-9</strain>
    </source>
</reference>
<dbReference type="RefSeq" id="XP_064855767.1">
    <property type="nucleotide sequence ID" value="XM_064999695.1"/>
</dbReference>
<sequence>MIFEDFYNFLFHISDNKGESLLKIGNPVGVSTLIRQSILKFLKDLEQKRTLLVGALALLTVGYILSPTISLSFQSEKERKQARKKMFLTKRIDKYSTTLRNPRNDCFANSTLQALSSCSSLISYLNIFNKFHQDFIEFYQNSPLKDQMKGDDGIKNLDNLIPLHHELSIYIFKLNTPIVYSNVISVRSFLKVIEKIFNSQISSNQHDAHELLQIILQTLESEYLNLIKVVTLYKEDLTKFTDDHVDDEDVKRKVDGFVDKLIIPSFSFYGHGISQFTCLSCLQKSTLTKYPFSILSLPVPQKRQIELSDLILKNQNETISDYACMNCKIKSILKIEKQREFKKGMNEVLNGVDDSSSNKSAGDESPGSSDDIKTQYLAKLKDMENFCRINDEIEDKDLENFINNYEYEGFKTSNLKSTIIKNHYLIKLPQIMIFHLSRSIFENNFSTKNKCKVKFEKKINLKVNKKIFMDYKMQENVTSLDDEDDSDDEDSSNNNDDDSDDDGVVDDDDDDDDVDSDVVDDDDDDDDDDDEDVDSDSIADDEASDIEPHEKLNELIHTIKNMDIEGSNTNTEAHSRENNFGHLIDFKMKAMVRHTGSHYYGHYECYKKKPMYYKSHHKIINKNPIIDLDNLAINEYSNSEKVDELKNLQEQFVEDNERIDFQYYSSDKSKQINDDVPVVDINGNEAVMSPEINSPKEFDGVAAITVTDYDEKEEEDASDAHTDLGEEDTIPENEIRRGRSRTLSLSFRRGLSRLSRNSGSNTSLSSMGSFSLAPMGSDAQDLSSVDSAKSKSGSFTSSRASSVSRRSTISRKTEHKEVKISSIIKKPFWKLSDSEVTEVTDATVFNDTAAVYMLFYERR</sequence>
<gene>
    <name evidence="4" type="ORF">DASC09_061110</name>
</gene>
<dbReference type="GO" id="GO:0006508">
    <property type="term" value="P:proteolysis"/>
    <property type="evidence" value="ECO:0007669"/>
    <property type="project" value="UniProtKB-KW"/>
</dbReference>
<accession>A0AAV5QV43</accession>
<dbReference type="GO" id="GO:0005829">
    <property type="term" value="C:cytosol"/>
    <property type="evidence" value="ECO:0007669"/>
    <property type="project" value="TreeGrafter"/>
</dbReference>
<feature type="compositionally biased region" description="Low complexity" evidence="1">
    <location>
        <begin position="783"/>
        <end position="807"/>
    </location>
</feature>
<evidence type="ECO:0000256" key="1">
    <source>
        <dbReference type="SAM" id="MobiDB-lite"/>
    </source>
</evidence>
<keyword evidence="4" id="KW-0645">Protease</keyword>
<keyword evidence="2" id="KW-1133">Transmembrane helix</keyword>
<dbReference type="GeneID" id="90076760"/>
<dbReference type="PROSITE" id="PS50235">
    <property type="entry name" value="USP_3"/>
    <property type="match status" value="1"/>
</dbReference>
<keyword evidence="2" id="KW-0472">Membrane</keyword>
<dbReference type="GO" id="GO:0016579">
    <property type="term" value="P:protein deubiquitination"/>
    <property type="evidence" value="ECO:0007669"/>
    <property type="project" value="InterPro"/>
</dbReference>
<comment type="caution">
    <text evidence="4">The sequence shown here is derived from an EMBL/GenBank/DDBJ whole genome shotgun (WGS) entry which is preliminary data.</text>
</comment>
<keyword evidence="4" id="KW-0378">Hydrolase</keyword>
<feature type="region of interest" description="Disordered" evidence="1">
    <location>
        <begin position="781"/>
        <end position="812"/>
    </location>
</feature>
<dbReference type="InterPro" id="IPR001394">
    <property type="entry name" value="Peptidase_C19_UCH"/>
</dbReference>
<organism evidence="4 5">
    <name type="scientific">Saccharomycopsis crataegensis</name>
    <dbReference type="NCBI Taxonomy" id="43959"/>
    <lineage>
        <taxon>Eukaryota</taxon>
        <taxon>Fungi</taxon>
        <taxon>Dikarya</taxon>
        <taxon>Ascomycota</taxon>
        <taxon>Saccharomycotina</taxon>
        <taxon>Saccharomycetes</taxon>
        <taxon>Saccharomycopsidaceae</taxon>
        <taxon>Saccharomycopsis</taxon>
    </lineage>
</organism>
<protein>
    <submittedName>
        <fullName evidence="4">Ubiquitin-specific protease</fullName>
    </submittedName>
</protein>
<evidence type="ECO:0000313" key="4">
    <source>
        <dbReference type="EMBL" id="GMM38772.1"/>
    </source>
</evidence>
<feature type="transmembrane region" description="Helical" evidence="2">
    <location>
        <begin position="50"/>
        <end position="73"/>
    </location>
</feature>
<evidence type="ECO:0000259" key="3">
    <source>
        <dbReference type="PROSITE" id="PS50235"/>
    </source>
</evidence>
<dbReference type="EMBL" id="BTFZ01000020">
    <property type="protein sequence ID" value="GMM38772.1"/>
    <property type="molecule type" value="Genomic_DNA"/>
</dbReference>
<dbReference type="Proteomes" id="UP001360560">
    <property type="component" value="Unassembled WGS sequence"/>
</dbReference>
<dbReference type="PANTHER" id="PTHR24006:SF827">
    <property type="entry name" value="UBIQUITIN CARBOXYL-TERMINAL HYDROLASE 34"/>
    <property type="match status" value="1"/>
</dbReference>
<feature type="domain" description="USP" evidence="3">
    <location>
        <begin position="97"/>
        <end position="665"/>
    </location>
</feature>
<dbReference type="PANTHER" id="PTHR24006">
    <property type="entry name" value="UBIQUITIN CARBOXYL-TERMINAL HYDROLASE"/>
    <property type="match status" value="1"/>
</dbReference>
<dbReference type="Gene3D" id="3.90.70.10">
    <property type="entry name" value="Cysteine proteinases"/>
    <property type="match status" value="2"/>
</dbReference>
<keyword evidence="2" id="KW-0812">Transmembrane</keyword>
<evidence type="ECO:0000256" key="2">
    <source>
        <dbReference type="SAM" id="Phobius"/>
    </source>
</evidence>
<dbReference type="SUPFAM" id="SSF54001">
    <property type="entry name" value="Cysteine proteinases"/>
    <property type="match status" value="1"/>
</dbReference>
<name>A0AAV5QV43_9ASCO</name>
<dbReference type="InterPro" id="IPR028889">
    <property type="entry name" value="USP"/>
</dbReference>
<feature type="region of interest" description="Disordered" evidence="1">
    <location>
        <begin position="478"/>
        <end position="550"/>
    </location>
</feature>
<feature type="compositionally biased region" description="Acidic residues" evidence="1">
    <location>
        <begin position="480"/>
        <end position="545"/>
    </location>
</feature>
<evidence type="ECO:0000313" key="5">
    <source>
        <dbReference type="Proteomes" id="UP001360560"/>
    </source>
</evidence>
<feature type="region of interest" description="Disordered" evidence="1">
    <location>
        <begin position="352"/>
        <end position="371"/>
    </location>
</feature>
<feature type="region of interest" description="Disordered" evidence="1">
    <location>
        <begin position="710"/>
        <end position="737"/>
    </location>
</feature>
<dbReference type="InterPro" id="IPR050164">
    <property type="entry name" value="Peptidase_C19"/>
</dbReference>
<proteinExistence type="predicted"/>
<dbReference type="GO" id="GO:0005634">
    <property type="term" value="C:nucleus"/>
    <property type="evidence" value="ECO:0007669"/>
    <property type="project" value="TreeGrafter"/>
</dbReference>
<dbReference type="Pfam" id="PF00443">
    <property type="entry name" value="UCH"/>
    <property type="match status" value="1"/>
</dbReference>
<keyword evidence="5" id="KW-1185">Reference proteome</keyword>
<dbReference type="GO" id="GO:0004843">
    <property type="term" value="F:cysteine-type deubiquitinase activity"/>
    <property type="evidence" value="ECO:0007669"/>
    <property type="project" value="InterPro"/>
</dbReference>